<dbReference type="OrthoDB" id="5211809at2759"/>
<dbReference type="CDD" id="cd04081">
    <property type="entry name" value="CBM35_galactosidase-like"/>
    <property type="match status" value="1"/>
</dbReference>
<proteinExistence type="inferred from homology"/>
<dbReference type="PANTHER" id="PTHR22925">
    <property type="entry name" value="GLYCOSYL HYDROLASE 43 FAMILY MEMBER"/>
    <property type="match status" value="1"/>
</dbReference>
<gene>
    <name evidence="6" type="ORF">D9756_004633</name>
</gene>
<keyword evidence="3 4" id="KW-0326">Glycosidase</keyword>
<evidence type="ECO:0000256" key="1">
    <source>
        <dbReference type="ARBA" id="ARBA00009865"/>
    </source>
</evidence>
<dbReference type="GO" id="GO:0004553">
    <property type="term" value="F:hydrolase activity, hydrolyzing O-glycosyl compounds"/>
    <property type="evidence" value="ECO:0007669"/>
    <property type="project" value="InterPro"/>
</dbReference>
<evidence type="ECO:0000256" key="2">
    <source>
        <dbReference type="ARBA" id="ARBA00022801"/>
    </source>
</evidence>
<organism evidence="6 7">
    <name type="scientific">Leucocoprinus leucothites</name>
    <dbReference type="NCBI Taxonomy" id="201217"/>
    <lineage>
        <taxon>Eukaryota</taxon>
        <taxon>Fungi</taxon>
        <taxon>Dikarya</taxon>
        <taxon>Basidiomycota</taxon>
        <taxon>Agaricomycotina</taxon>
        <taxon>Agaricomycetes</taxon>
        <taxon>Agaricomycetidae</taxon>
        <taxon>Agaricales</taxon>
        <taxon>Agaricineae</taxon>
        <taxon>Agaricaceae</taxon>
        <taxon>Leucocoprinus</taxon>
    </lineage>
</organism>
<evidence type="ECO:0000313" key="7">
    <source>
        <dbReference type="Proteomes" id="UP000559027"/>
    </source>
</evidence>
<dbReference type="EMBL" id="JAACJO010000003">
    <property type="protein sequence ID" value="KAF5360663.1"/>
    <property type="molecule type" value="Genomic_DNA"/>
</dbReference>
<feature type="signal peptide" evidence="5">
    <location>
        <begin position="1"/>
        <end position="23"/>
    </location>
</feature>
<evidence type="ECO:0000256" key="5">
    <source>
        <dbReference type="SAM" id="SignalP"/>
    </source>
</evidence>
<comment type="similarity">
    <text evidence="1 4">Belongs to the glycosyl hydrolase 43 family.</text>
</comment>
<evidence type="ECO:0008006" key="8">
    <source>
        <dbReference type="Google" id="ProtNLM"/>
    </source>
</evidence>
<keyword evidence="5" id="KW-0732">Signal</keyword>
<protein>
    <recommendedName>
        <fullName evidence="8">Arabinanase/levansucrase/invertase</fullName>
    </recommendedName>
</protein>
<dbReference type="Gene3D" id="2.115.10.20">
    <property type="entry name" value="Glycosyl hydrolase domain, family 43"/>
    <property type="match status" value="1"/>
</dbReference>
<dbReference type="AlphaFoldDB" id="A0A8H5G958"/>
<evidence type="ECO:0000313" key="6">
    <source>
        <dbReference type="EMBL" id="KAF5360663.1"/>
    </source>
</evidence>
<sequence length="481" mass="53107">MPILKSLLFGLLIVTTHILTVNGRKNKYIVPGATWYDNSGEIISAHAGGMVEHQGKWYWFGQNERREDTDLFSGINVYSSSDLLNWKNEGQALSPIPGTEIAPDRVAERPKAVFDSVTQNWVLWFHSDNSTYGLLRQGIATSPNITGPYTFQKVLSPLGGTSQDFGLFQEVDGSTYALYSNGDDPAAHDNLISRMNANFTDVEELVYTFLDFDLEAPAIVFTGKRYYILMSHKTGYRPNNVVVFSAEKLTGPWSIQSYVAPSGTRTFNSQSTMTFAVRGTHKTTIMYCGDEWTTAKDLYDSTYIWLPANVDDRIGSYTVEWHDLYTIDVKTGEVTFPKGRTYEAEDGVIQGSAYKTVCPTCSGHGIVTNIFQNSSVTINNIVGTGKPQWVSLYYHNPDGLWGDNRGASGQSFILNRTASVSVNGGPSTLLHQRSGNAGIIFSQPLNVTFNQGNDNSVTVSGFNGAAADFDRIIVYGNIYDD</sequence>
<accession>A0A8H5G958</accession>
<dbReference type="CDD" id="cd18821">
    <property type="entry name" value="GH43_Pc3Gal43A-like"/>
    <property type="match status" value="1"/>
</dbReference>
<dbReference type="Gene3D" id="2.60.120.260">
    <property type="entry name" value="Galactose-binding domain-like"/>
    <property type="match status" value="1"/>
</dbReference>
<feature type="chain" id="PRO_5034672876" description="Arabinanase/levansucrase/invertase" evidence="5">
    <location>
        <begin position="24"/>
        <end position="481"/>
    </location>
</feature>
<keyword evidence="2 4" id="KW-0378">Hydrolase</keyword>
<dbReference type="GO" id="GO:0005975">
    <property type="term" value="P:carbohydrate metabolic process"/>
    <property type="evidence" value="ECO:0007669"/>
    <property type="project" value="InterPro"/>
</dbReference>
<keyword evidence="7" id="KW-1185">Reference proteome</keyword>
<dbReference type="PANTHER" id="PTHR22925:SF39">
    <property type="entry name" value="PUTATIVE (AFU_ORTHOLOGUE AFUA_5G14190)-RELATED"/>
    <property type="match status" value="1"/>
</dbReference>
<reference evidence="6 7" key="1">
    <citation type="journal article" date="2020" name="ISME J.">
        <title>Uncovering the hidden diversity of litter-decomposition mechanisms in mushroom-forming fungi.</title>
        <authorList>
            <person name="Floudas D."/>
            <person name="Bentzer J."/>
            <person name="Ahren D."/>
            <person name="Johansson T."/>
            <person name="Persson P."/>
            <person name="Tunlid A."/>
        </authorList>
    </citation>
    <scope>NUCLEOTIDE SEQUENCE [LARGE SCALE GENOMIC DNA]</scope>
    <source>
        <strain evidence="6 7">CBS 146.42</strain>
    </source>
</reference>
<dbReference type="InterPro" id="IPR006710">
    <property type="entry name" value="Glyco_hydro_43"/>
</dbReference>
<comment type="caution">
    <text evidence="6">The sequence shown here is derived from an EMBL/GenBank/DDBJ whole genome shotgun (WGS) entry which is preliminary data.</text>
</comment>
<dbReference type="Proteomes" id="UP000559027">
    <property type="component" value="Unassembled WGS sequence"/>
</dbReference>
<evidence type="ECO:0000256" key="4">
    <source>
        <dbReference type="RuleBase" id="RU361187"/>
    </source>
</evidence>
<name>A0A8H5G958_9AGAR</name>
<dbReference type="SUPFAM" id="SSF75005">
    <property type="entry name" value="Arabinanase/levansucrase/invertase"/>
    <property type="match status" value="1"/>
</dbReference>
<evidence type="ECO:0000256" key="3">
    <source>
        <dbReference type="ARBA" id="ARBA00023295"/>
    </source>
</evidence>
<dbReference type="InterPro" id="IPR023296">
    <property type="entry name" value="Glyco_hydro_beta-prop_sf"/>
</dbReference>
<dbReference type="Pfam" id="PF04616">
    <property type="entry name" value="Glyco_hydro_43"/>
    <property type="match status" value="1"/>
</dbReference>